<dbReference type="SUPFAM" id="SSF48726">
    <property type="entry name" value="Immunoglobulin"/>
    <property type="match status" value="1"/>
</dbReference>
<dbReference type="Gene3D" id="2.60.40.10">
    <property type="entry name" value="Immunoglobulins"/>
    <property type="match status" value="1"/>
</dbReference>
<dbReference type="GeneTree" id="ENSGT00950000182977"/>
<accession>A0A674BQ96</accession>
<evidence type="ECO:0000256" key="2">
    <source>
        <dbReference type="ARBA" id="ARBA00022692"/>
    </source>
</evidence>
<keyword evidence="2" id="KW-0812">Transmembrane</keyword>
<reference evidence="6" key="2">
    <citation type="submission" date="2025-09" db="UniProtKB">
        <authorList>
            <consortium name="Ensembl"/>
        </authorList>
    </citation>
    <scope>IDENTIFICATION</scope>
</reference>
<proteinExistence type="predicted"/>
<comment type="subcellular location">
    <subcellularLocation>
        <location evidence="1">Membrane</location>
    </subcellularLocation>
</comment>
<evidence type="ECO:0000313" key="7">
    <source>
        <dbReference type="Proteomes" id="UP000472277"/>
    </source>
</evidence>
<dbReference type="GO" id="GO:0004888">
    <property type="term" value="F:transmembrane signaling receptor activity"/>
    <property type="evidence" value="ECO:0007669"/>
    <property type="project" value="TreeGrafter"/>
</dbReference>
<evidence type="ECO:0000313" key="6">
    <source>
        <dbReference type="Ensembl" id="ENSSTUP00000073378.1"/>
    </source>
</evidence>
<dbReference type="PANTHER" id="PTHR11860">
    <property type="entry name" value="POLYMERIC-IMMUNOGLOBULIN RECEPTOR"/>
    <property type="match status" value="1"/>
</dbReference>
<dbReference type="PANTHER" id="PTHR11860:SF87">
    <property type="entry name" value="CMRF35-LIKE MOLECULE 8"/>
    <property type="match status" value="1"/>
</dbReference>
<dbReference type="InterPro" id="IPR013106">
    <property type="entry name" value="Ig_V-set"/>
</dbReference>
<evidence type="ECO:0000259" key="5">
    <source>
        <dbReference type="SMART" id="SM00409"/>
    </source>
</evidence>
<name>A0A674BQ96_SALTR</name>
<feature type="chain" id="PRO_5025650190" description="Immunoglobulin domain-containing protein" evidence="4">
    <location>
        <begin position="21"/>
        <end position="171"/>
    </location>
</feature>
<reference evidence="6" key="1">
    <citation type="submission" date="2025-08" db="UniProtKB">
        <authorList>
            <consortium name="Ensembl"/>
        </authorList>
    </citation>
    <scope>IDENTIFICATION</scope>
</reference>
<dbReference type="InParanoid" id="A0A674BQ96"/>
<dbReference type="Ensembl" id="ENSSTUT00000077875.1">
    <property type="protein sequence ID" value="ENSSTUP00000073378.1"/>
    <property type="gene ID" value="ENSSTUG00000032066.1"/>
</dbReference>
<feature type="signal peptide" evidence="4">
    <location>
        <begin position="1"/>
        <end position="20"/>
    </location>
</feature>
<dbReference type="SMART" id="SM00409">
    <property type="entry name" value="IG"/>
    <property type="match status" value="1"/>
</dbReference>
<dbReference type="InterPro" id="IPR036179">
    <property type="entry name" value="Ig-like_dom_sf"/>
</dbReference>
<organism evidence="6 7">
    <name type="scientific">Salmo trutta</name>
    <name type="common">Brown trout</name>
    <dbReference type="NCBI Taxonomy" id="8032"/>
    <lineage>
        <taxon>Eukaryota</taxon>
        <taxon>Metazoa</taxon>
        <taxon>Chordata</taxon>
        <taxon>Craniata</taxon>
        <taxon>Vertebrata</taxon>
        <taxon>Euteleostomi</taxon>
        <taxon>Actinopterygii</taxon>
        <taxon>Neopterygii</taxon>
        <taxon>Teleostei</taxon>
        <taxon>Protacanthopterygii</taxon>
        <taxon>Salmoniformes</taxon>
        <taxon>Salmonidae</taxon>
        <taxon>Salmoninae</taxon>
        <taxon>Salmo</taxon>
    </lineage>
</organism>
<dbReference type="InterPro" id="IPR003599">
    <property type="entry name" value="Ig_sub"/>
</dbReference>
<keyword evidence="4" id="KW-0732">Signal</keyword>
<evidence type="ECO:0000256" key="1">
    <source>
        <dbReference type="ARBA" id="ARBA00004370"/>
    </source>
</evidence>
<dbReference type="GO" id="GO:0005886">
    <property type="term" value="C:plasma membrane"/>
    <property type="evidence" value="ECO:0007669"/>
    <property type="project" value="TreeGrafter"/>
</dbReference>
<evidence type="ECO:0000256" key="3">
    <source>
        <dbReference type="ARBA" id="ARBA00023136"/>
    </source>
</evidence>
<feature type="domain" description="Immunoglobulin" evidence="5">
    <location>
        <begin position="22"/>
        <end position="124"/>
    </location>
</feature>
<dbReference type="Proteomes" id="UP000472277">
    <property type="component" value="Unassembled WGS sequence"/>
</dbReference>
<keyword evidence="7" id="KW-1185">Reference proteome</keyword>
<dbReference type="InterPro" id="IPR050671">
    <property type="entry name" value="CD300_family_receptors"/>
</dbReference>
<sequence length="171" mass="18972">MKILHVVSCCLLSALCVVESVITKATGVVGGEVTIQCSYADKWFVKSNDKYFCRKKCDSYNDILVQTQKNKNYIEKGRYTIHDKRNGDFTVTIKNLMKSDSGTYWCGVDRSIKVSYQEVRLTVTDAPPKPSTVTSRPHFSTTFLPSGDISVGPSQRAGMMDLSLAIILSPS</sequence>
<dbReference type="InterPro" id="IPR013783">
    <property type="entry name" value="Ig-like_fold"/>
</dbReference>
<keyword evidence="3" id="KW-0472">Membrane</keyword>
<protein>
    <recommendedName>
        <fullName evidence="5">Immunoglobulin domain-containing protein</fullName>
    </recommendedName>
</protein>
<dbReference type="AlphaFoldDB" id="A0A674BQ96"/>
<dbReference type="OMA" id="RAGMMDL"/>
<evidence type="ECO:0000256" key="4">
    <source>
        <dbReference type="SAM" id="SignalP"/>
    </source>
</evidence>
<dbReference type="Pfam" id="PF07686">
    <property type="entry name" value="V-set"/>
    <property type="match status" value="1"/>
</dbReference>